<sequence>MSTEAEQVPGAEPAVQLAPLFPVLDTLRAVGALAVLTTHTAFQSGDYLGHGYLGTLLSRLDIGVAIFFVLSGFLLSRSYLARAALRRPPQPVGRYALKRLLRIYPVYAVTVVLALLLIPENDGASAGDWLRSLLLLDTYASARLPQGLTQMWSLGVEVAFYALLPLLMLVAVGRGGPLRPLRVVGLLMLLTAVSAAWVLDIGHRMDELVAGAPLTWLPAFLTWFSVGIGFALAHVVLQQRPGPPRAALALRDLGRMPGACWAMALGLLLVAATPVAGPALLFVSTPSEALTKNLLYAFVAGLLVLPGVFAGPGAFSQVLSWPPLRHLGHISYSIFCLHLPVLHLVMGLTGYPLFGGHGFTIWLLTVLGSLVAAELAYRLVERPAMRFAHRREPPGRAPALEDAPMTHATTATTR</sequence>
<feature type="transmembrane region" description="Helical" evidence="2">
    <location>
        <begin position="359"/>
        <end position="380"/>
    </location>
</feature>
<reference evidence="4 5" key="1">
    <citation type="journal article" date="2019" name="Int. J. Syst. Evol. Microbiol.">
        <title>The Global Catalogue of Microorganisms (GCM) 10K type strain sequencing project: providing services to taxonomists for standard genome sequencing and annotation.</title>
        <authorList>
            <consortium name="The Broad Institute Genomics Platform"/>
            <consortium name="The Broad Institute Genome Sequencing Center for Infectious Disease"/>
            <person name="Wu L."/>
            <person name="Ma J."/>
        </authorList>
    </citation>
    <scope>NUCLEOTIDE SEQUENCE [LARGE SCALE GENOMIC DNA]</scope>
    <source>
        <strain evidence="4 5">JCM 16021</strain>
    </source>
</reference>
<proteinExistence type="predicted"/>
<feature type="transmembrane region" description="Helical" evidence="2">
    <location>
        <begin position="101"/>
        <end position="119"/>
    </location>
</feature>
<keyword evidence="2" id="KW-0812">Transmembrane</keyword>
<evidence type="ECO:0000259" key="3">
    <source>
        <dbReference type="Pfam" id="PF01757"/>
    </source>
</evidence>
<feature type="transmembrane region" description="Helical" evidence="2">
    <location>
        <begin position="62"/>
        <end position="80"/>
    </location>
</feature>
<feature type="region of interest" description="Disordered" evidence="1">
    <location>
        <begin position="391"/>
        <end position="414"/>
    </location>
</feature>
<feature type="transmembrane region" description="Helical" evidence="2">
    <location>
        <begin position="183"/>
        <end position="202"/>
    </location>
</feature>
<feature type="transmembrane region" description="Helical" evidence="2">
    <location>
        <begin position="151"/>
        <end position="171"/>
    </location>
</feature>
<feature type="transmembrane region" description="Helical" evidence="2">
    <location>
        <begin position="327"/>
        <end position="353"/>
    </location>
</feature>
<feature type="transmembrane region" description="Helical" evidence="2">
    <location>
        <begin position="294"/>
        <end position="315"/>
    </location>
</feature>
<dbReference type="GO" id="GO:0016746">
    <property type="term" value="F:acyltransferase activity"/>
    <property type="evidence" value="ECO:0007669"/>
    <property type="project" value="UniProtKB-KW"/>
</dbReference>
<keyword evidence="2" id="KW-1133">Transmembrane helix</keyword>
<feature type="transmembrane region" description="Helical" evidence="2">
    <location>
        <begin position="214"/>
        <end position="237"/>
    </location>
</feature>
<name>A0ABN2XW06_9ACTN</name>
<feature type="domain" description="Acyltransferase 3" evidence="3">
    <location>
        <begin position="24"/>
        <end position="372"/>
    </location>
</feature>
<dbReference type="Pfam" id="PF01757">
    <property type="entry name" value="Acyl_transf_3"/>
    <property type="match status" value="1"/>
</dbReference>
<feature type="transmembrane region" description="Helical" evidence="2">
    <location>
        <begin position="258"/>
        <end position="282"/>
    </location>
</feature>
<dbReference type="EMBL" id="BAAAQQ010000002">
    <property type="protein sequence ID" value="GAA2117700.1"/>
    <property type="molecule type" value="Genomic_DNA"/>
</dbReference>
<evidence type="ECO:0000256" key="1">
    <source>
        <dbReference type="SAM" id="MobiDB-lite"/>
    </source>
</evidence>
<evidence type="ECO:0000313" key="4">
    <source>
        <dbReference type="EMBL" id="GAA2117700.1"/>
    </source>
</evidence>
<keyword evidence="4" id="KW-0012">Acyltransferase</keyword>
<dbReference type="InterPro" id="IPR050879">
    <property type="entry name" value="Acyltransferase_3"/>
</dbReference>
<dbReference type="RefSeq" id="WP_344302431.1">
    <property type="nucleotide sequence ID" value="NZ_BAAAQQ010000002.1"/>
</dbReference>
<evidence type="ECO:0000313" key="5">
    <source>
        <dbReference type="Proteomes" id="UP001500575"/>
    </source>
</evidence>
<dbReference type="PANTHER" id="PTHR23028:SF53">
    <property type="entry name" value="ACYL_TRANSF_3 DOMAIN-CONTAINING PROTEIN"/>
    <property type="match status" value="1"/>
</dbReference>
<gene>
    <name evidence="4" type="ORF">GCM10009843_08940</name>
</gene>
<comment type="caution">
    <text evidence="4">The sequence shown here is derived from an EMBL/GenBank/DDBJ whole genome shotgun (WGS) entry which is preliminary data.</text>
</comment>
<keyword evidence="4" id="KW-0808">Transferase</keyword>
<protein>
    <submittedName>
        <fullName evidence="4">Acyltransferase</fullName>
    </submittedName>
</protein>
<organism evidence="4 5">
    <name type="scientific">Nocardioides bigeumensis</name>
    <dbReference type="NCBI Taxonomy" id="433657"/>
    <lineage>
        <taxon>Bacteria</taxon>
        <taxon>Bacillati</taxon>
        <taxon>Actinomycetota</taxon>
        <taxon>Actinomycetes</taxon>
        <taxon>Propionibacteriales</taxon>
        <taxon>Nocardioidaceae</taxon>
        <taxon>Nocardioides</taxon>
    </lineage>
</organism>
<accession>A0ABN2XW06</accession>
<dbReference type="PANTHER" id="PTHR23028">
    <property type="entry name" value="ACETYLTRANSFERASE"/>
    <property type="match status" value="1"/>
</dbReference>
<dbReference type="Proteomes" id="UP001500575">
    <property type="component" value="Unassembled WGS sequence"/>
</dbReference>
<keyword evidence="2" id="KW-0472">Membrane</keyword>
<dbReference type="InterPro" id="IPR002656">
    <property type="entry name" value="Acyl_transf_3_dom"/>
</dbReference>
<keyword evidence="5" id="KW-1185">Reference proteome</keyword>
<evidence type="ECO:0000256" key="2">
    <source>
        <dbReference type="SAM" id="Phobius"/>
    </source>
</evidence>